<dbReference type="SMART" id="SM00849">
    <property type="entry name" value="Lactamase_B"/>
    <property type="match status" value="1"/>
</dbReference>
<protein>
    <submittedName>
        <fullName evidence="2">MBL fold metallo-hydrolase</fullName>
    </submittedName>
</protein>
<dbReference type="SUPFAM" id="SSF56281">
    <property type="entry name" value="Metallo-hydrolase/oxidoreductase"/>
    <property type="match status" value="1"/>
</dbReference>
<dbReference type="InterPro" id="IPR036866">
    <property type="entry name" value="RibonucZ/Hydroxyglut_hydro"/>
</dbReference>
<proteinExistence type="predicted"/>
<dbReference type="Proteomes" id="UP001500880">
    <property type="component" value="Unassembled WGS sequence"/>
</dbReference>
<dbReference type="InterPro" id="IPR001279">
    <property type="entry name" value="Metallo-B-lactamas"/>
</dbReference>
<sequence>MIKTEKVYQITVPTPFPVGDVHMYLLKGETLSLIDAGVNTDEAWEAFQDQIKQTGYSLRDIEQIILTHHHPDHTGLVSRFDHVQNVYAHSLVQKWLTKDQDYFERYFQFFEDSYKTWGVPDRFQAVLKAIKSNQHLAGEGQLTGFLKDQDPLPGHEDWTVLETPGHAQSHLSFYNPATHDLMTGDHTLYHISSNPLLEPPIEKHQPRPKPMLQYRESMEKMLTYEVNQVYPGHGPMFQQVDTIIRERLKRQEKRAEKVYFLLEDGPLTPFEVCQRLFPKKFETQFELTLSETMAQLDYLESINKVKIEQHENQMTYRKA</sequence>
<evidence type="ECO:0000313" key="2">
    <source>
        <dbReference type="EMBL" id="GAA0481672.1"/>
    </source>
</evidence>
<dbReference type="PANTHER" id="PTHR23131:SF4">
    <property type="entry name" value="METALLO-BETA-LACTAMASE SUPERFAMILY POTEIN"/>
    <property type="match status" value="1"/>
</dbReference>
<keyword evidence="3" id="KW-1185">Reference proteome</keyword>
<dbReference type="RefSeq" id="WP_343836757.1">
    <property type="nucleotide sequence ID" value="NZ_BAAADO010000001.1"/>
</dbReference>
<dbReference type="PANTHER" id="PTHR23131">
    <property type="entry name" value="ENDORIBONUCLEASE LACTB2"/>
    <property type="match status" value="1"/>
</dbReference>
<evidence type="ECO:0000259" key="1">
    <source>
        <dbReference type="SMART" id="SM00849"/>
    </source>
</evidence>
<dbReference type="EMBL" id="BAAADO010000001">
    <property type="protein sequence ID" value="GAA0481672.1"/>
    <property type="molecule type" value="Genomic_DNA"/>
</dbReference>
<gene>
    <name evidence="2" type="ORF">GCM10008986_02980</name>
</gene>
<evidence type="ECO:0000313" key="3">
    <source>
        <dbReference type="Proteomes" id="UP001500880"/>
    </source>
</evidence>
<dbReference type="InterPro" id="IPR050662">
    <property type="entry name" value="Sec-metab_biosynth-thioest"/>
</dbReference>
<reference evidence="3" key="1">
    <citation type="journal article" date="2019" name="Int. J. Syst. Evol. Microbiol.">
        <title>The Global Catalogue of Microorganisms (GCM) 10K type strain sequencing project: providing services to taxonomists for standard genome sequencing and annotation.</title>
        <authorList>
            <consortium name="The Broad Institute Genomics Platform"/>
            <consortium name="The Broad Institute Genome Sequencing Center for Infectious Disease"/>
            <person name="Wu L."/>
            <person name="Ma J."/>
        </authorList>
    </citation>
    <scope>NUCLEOTIDE SEQUENCE [LARGE SCALE GENOMIC DNA]</scope>
    <source>
        <strain evidence="3">JCM 12389</strain>
    </source>
</reference>
<feature type="domain" description="Metallo-beta-lactamase" evidence="1">
    <location>
        <begin position="20"/>
        <end position="233"/>
    </location>
</feature>
<comment type="caution">
    <text evidence="2">The sequence shown here is derived from an EMBL/GenBank/DDBJ whole genome shotgun (WGS) entry which is preliminary data.</text>
</comment>
<organism evidence="2 3">
    <name type="scientific">Salinibacillus aidingensis</name>
    <dbReference type="NCBI Taxonomy" id="237684"/>
    <lineage>
        <taxon>Bacteria</taxon>
        <taxon>Bacillati</taxon>
        <taxon>Bacillota</taxon>
        <taxon>Bacilli</taxon>
        <taxon>Bacillales</taxon>
        <taxon>Bacillaceae</taxon>
        <taxon>Salinibacillus</taxon>
    </lineage>
</organism>
<accession>A0ABP3KKI8</accession>
<dbReference type="Gene3D" id="3.60.15.10">
    <property type="entry name" value="Ribonuclease Z/Hydroxyacylglutathione hydrolase-like"/>
    <property type="match status" value="1"/>
</dbReference>
<dbReference type="Pfam" id="PF00753">
    <property type="entry name" value="Lactamase_B"/>
    <property type="match status" value="1"/>
</dbReference>
<name>A0ABP3KKI8_9BACI</name>